<accession>A0A912LZ19</accession>
<dbReference type="PRINTS" id="PR00697">
    <property type="entry name" value="TMPROTEINSRA"/>
</dbReference>
<feature type="transmembrane region" description="Helical" evidence="5">
    <location>
        <begin position="229"/>
        <end position="252"/>
    </location>
</feature>
<evidence type="ECO:0000256" key="4">
    <source>
        <dbReference type="ARBA" id="ARBA00023136"/>
    </source>
</evidence>
<dbReference type="AlphaFoldDB" id="A0A912LZ19"/>
<dbReference type="PANTHER" id="PTHR31357">
    <property type="entry name" value="SERPENTINE RECEPTOR CLASS ALPHA-10"/>
    <property type="match status" value="1"/>
</dbReference>
<keyword evidence="4 5" id="KW-0472">Membrane</keyword>
<evidence type="ECO:0000313" key="7">
    <source>
        <dbReference type="WBParaSite" id="HCON_00034700-00002"/>
    </source>
</evidence>
<feature type="transmembrane region" description="Helical" evidence="5">
    <location>
        <begin position="86"/>
        <end position="114"/>
    </location>
</feature>
<reference evidence="7" key="1">
    <citation type="submission" date="2022-10" db="UniProtKB">
        <authorList>
            <consortium name="WormBaseParasite"/>
        </authorList>
    </citation>
    <scope>IDENTIFICATION</scope>
    <source>
        <strain evidence="7">MHco3</strain>
    </source>
</reference>
<organism evidence="6 7">
    <name type="scientific">Haemonchus contortus</name>
    <name type="common">Barber pole worm</name>
    <dbReference type="NCBI Taxonomy" id="6289"/>
    <lineage>
        <taxon>Eukaryota</taxon>
        <taxon>Metazoa</taxon>
        <taxon>Ecdysozoa</taxon>
        <taxon>Nematoda</taxon>
        <taxon>Chromadorea</taxon>
        <taxon>Rhabditida</taxon>
        <taxon>Rhabditina</taxon>
        <taxon>Rhabditomorpha</taxon>
        <taxon>Strongyloidea</taxon>
        <taxon>Trichostrongylidae</taxon>
        <taxon>Haemonchus</taxon>
    </lineage>
</organism>
<dbReference type="GO" id="GO:0004984">
    <property type="term" value="F:olfactory receptor activity"/>
    <property type="evidence" value="ECO:0007669"/>
    <property type="project" value="TreeGrafter"/>
</dbReference>
<keyword evidence="6" id="KW-1185">Reference proteome</keyword>
<dbReference type="InterPro" id="IPR051080">
    <property type="entry name" value="Nematode_rcpt-like_serp_alpha"/>
</dbReference>
<dbReference type="InterPro" id="IPR019408">
    <property type="entry name" value="7TM_GPCR_serpentine_rcpt_Srab"/>
</dbReference>
<feature type="transmembrane region" description="Helical" evidence="5">
    <location>
        <begin position="13"/>
        <end position="37"/>
    </location>
</feature>
<keyword evidence="3 5" id="KW-1133">Transmembrane helix</keyword>
<dbReference type="GO" id="GO:0004930">
    <property type="term" value="F:G protein-coupled receptor activity"/>
    <property type="evidence" value="ECO:0007669"/>
    <property type="project" value="InterPro"/>
</dbReference>
<evidence type="ECO:0000313" key="6">
    <source>
        <dbReference type="Proteomes" id="UP000025227"/>
    </source>
</evidence>
<keyword evidence="2 5" id="KW-0812">Transmembrane</keyword>
<dbReference type="GO" id="GO:0016020">
    <property type="term" value="C:membrane"/>
    <property type="evidence" value="ECO:0007669"/>
    <property type="project" value="UniProtKB-SubCell"/>
</dbReference>
<protein>
    <submittedName>
        <fullName evidence="7">G_PROTEIN_RECEP_F1_2 domain-containing protein</fullName>
    </submittedName>
</protein>
<evidence type="ECO:0000256" key="5">
    <source>
        <dbReference type="SAM" id="Phobius"/>
    </source>
</evidence>
<dbReference type="InterPro" id="IPR000344">
    <property type="entry name" value="7TM_GPCR_serpentine_rcpt_Sra"/>
</dbReference>
<feature type="transmembrane region" description="Helical" evidence="5">
    <location>
        <begin position="57"/>
        <end position="80"/>
    </location>
</feature>
<feature type="transmembrane region" description="Helical" evidence="5">
    <location>
        <begin position="264"/>
        <end position="288"/>
    </location>
</feature>
<dbReference type="Proteomes" id="UP000025227">
    <property type="component" value="Unplaced"/>
</dbReference>
<dbReference type="Pfam" id="PF10292">
    <property type="entry name" value="7TM_GPCR_Srab"/>
    <property type="match status" value="1"/>
</dbReference>
<feature type="transmembrane region" description="Helical" evidence="5">
    <location>
        <begin position="178"/>
        <end position="202"/>
    </location>
</feature>
<feature type="transmembrane region" description="Helical" evidence="5">
    <location>
        <begin position="135"/>
        <end position="158"/>
    </location>
</feature>
<sequence length="319" mass="36480">MNCDDTVKVINDFWFLTALFGQLIASIISAVLSIVVVKKCCDLHFHINTKVLLMAMLYLYILHSFFMIITLTIHLSYYFFTDPCTLSIPLFVCFGFRFPAVCSMLSFVTLQFFMVVERSIALWKRLHYESYGPKLGVAFVLLSVILPSGTLFFAVGGVQNPRTTLFCGFGGNASASRLIVFLSTLCGINFVTLLMATALFFLNRFLSKRKSYSLNLSYQLREGATIIRIILPLSSFQNIFCLLFFSCGLVFLSFESVVDRVTFFILNAAVYIIPYYTIVSPILVWFTIRWSQQLKRSRTTKIVNQSTSSYFDAQKKMWR</sequence>
<evidence type="ECO:0000256" key="3">
    <source>
        <dbReference type="ARBA" id="ARBA00022989"/>
    </source>
</evidence>
<name>A0A912LZ19_HAECO</name>
<evidence type="ECO:0000256" key="2">
    <source>
        <dbReference type="ARBA" id="ARBA00022692"/>
    </source>
</evidence>
<dbReference type="PANTHER" id="PTHR31357:SF18">
    <property type="entry name" value="SERPENTINE RECEPTOR, CLASS T"/>
    <property type="match status" value="1"/>
</dbReference>
<comment type="subcellular location">
    <subcellularLocation>
        <location evidence="1">Membrane</location>
        <topology evidence="1">Multi-pass membrane protein</topology>
    </subcellularLocation>
</comment>
<dbReference type="WBParaSite" id="HCON_00034700-00002">
    <property type="protein sequence ID" value="HCON_00034700-00002"/>
    <property type="gene ID" value="HCON_00034700"/>
</dbReference>
<proteinExistence type="predicted"/>
<evidence type="ECO:0000256" key="1">
    <source>
        <dbReference type="ARBA" id="ARBA00004141"/>
    </source>
</evidence>